<keyword evidence="3" id="KW-1185">Reference proteome</keyword>
<dbReference type="STRING" id="984262.SGRA_2815"/>
<evidence type="ECO:0008006" key="4">
    <source>
        <dbReference type="Google" id="ProtNLM"/>
    </source>
</evidence>
<accession>H6LA75</accession>
<dbReference type="RefSeq" id="WP_015693146.1">
    <property type="nucleotide sequence ID" value="NC_016940.1"/>
</dbReference>
<dbReference type="eggNOG" id="COG1664">
    <property type="taxonomic scope" value="Bacteria"/>
</dbReference>
<gene>
    <name evidence="2" type="ordered locus">SGRA_2815</name>
</gene>
<protein>
    <recommendedName>
        <fullName evidence="4">Integral membrane protein CcmA involved in cell shape determination</fullName>
    </recommendedName>
</protein>
<dbReference type="OrthoDB" id="5432602at2"/>
<sequence length="127" mass="13767">MFSNKNKERAARTAAVSHNSLVRDAIVKGNVQSVIDIRVDGRIEGDLRCKAKVVLGQTAVIKGNIHCQNAIIEGKVLGNVYCQQLLDVRKSAKIQGDLETTKLAVEDGAQMNGACKMNLQHGPQSKK</sequence>
<dbReference type="PANTHER" id="PTHR35024">
    <property type="entry name" value="HYPOTHETICAL CYTOSOLIC PROTEIN"/>
    <property type="match status" value="1"/>
</dbReference>
<dbReference type="Pfam" id="PF04519">
    <property type="entry name" value="Bactofilin"/>
    <property type="match status" value="1"/>
</dbReference>
<dbReference type="HOGENOM" id="CLU_072799_6_1_10"/>
<dbReference type="Proteomes" id="UP000007519">
    <property type="component" value="Chromosome"/>
</dbReference>
<name>H6LA75_SAPGL</name>
<organism evidence="2 3">
    <name type="scientific">Saprospira grandis (strain Lewin)</name>
    <dbReference type="NCBI Taxonomy" id="984262"/>
    <lineage>
        <taxon>Bacteria</taxon>
        <taxon>Pseudomonadati</taxon>
        <taxon>Bacteroidota</taxon>
        <taxon>Saprospiria</taxon>
        <taxon>Saprospirales</taxon>
        <taxon>Saprospiraceae</taxon>
        <taxon>Saprospira</taxon>
    </lineage>
</organism>
<evidence type="ECO:0000313" key="3">
    <source>
        <dbReference type="Proteomes" id="UP000007519"/>
    </source>
</evidence>
<dbReference type="PANTHER" id="PTHR35024:SF4">
    <property type="entry name" value="POLYMER-FORMING CYTOSKELETAL PROTEIN"/>
    <property type="match status" value="1"/>
</dbReference>
<comment type="similarity">
    <text evidence="1">Belongs to the bactofilin family.</text>
</comment>
<dbReference type="KEGG" id="sgn:SGRA_2815"/>
<proteinExistence type="inferred from homology"/>
<evidence type="ECO:0000313" key="2">
    <source>
        <dbReference type="EMBL" id="AFC25543.1"/>
    </source>
</evidence>
<dbReference type="EMBL" id="CP002831">
    <property type="protein sequence ID" value="AFC25543.1"/>
    <property type="molecule type" value="Genomic_DNA"/>
</dbReference>
<dbReference type="InterPro" id="IPR007607">
    <property type="entry name" value="BacA/B"/>
</dbReference>
<evidence type="ECO:0000256" key="1">
    <source>
        <dbReference type="ARBA" id="ARBA00044755"/>
    </source>
</evidence>
<dbReference type="AlphaFoldDB" id="H6LA75"/>
<reference evidence="2 3" key="1">
    <citation type="journal article" date="2012" name="Stand. Genomic Sci.">
        <title>Complete genome sequencing and analysis of Saprospira grandis str. Lewin, a predatory marine bacterium.</title>
        <authorList>
            <person name="Saw J.H."/>
            <person name="Yuryev A."/>
            <person name="Kanbe M."/>
            <person name="Hou S."/>
            <person name="Young A.G."/>
            <person name="Aizawa S."/>
            <person name="Alam M."/>
        </authorList>
    </citation>
    <scope>NUCLEOTIDE SEQUENCE [LARGE SCALE GENOMIC DNA]</scope>
    <source>
        <strain evidence="2 3">Lewin</strain>
    </source>
</reference>